<dbReference type="SUPFAM" id="SSF51735">
    <property type="entry name" value="NAD(P)-binding Rossmann-fold domains"/>
    <property type="match status" value="1"/>
</dbReference>
<accession>A0AAU9ERM4</accession>
<feature type="binding site" evidence="9">
    <location>
        <position position="52"/>
    </location>
    <ligand>
        <name>NADP(+)</name>
        <dbReference type="ChEBI" id="CHEBI:58349"/>
    </ligand>
</feature>
<dbReference type="InterPro" id="IPR008927">
    <property type="entry name" value="6-PGluconate_DH-like_C_sf"/>
</dbReference>
<dbReference type="GO" id="GO:0000287">
    <property type="term" value="F:magnesium ion binding"/>
    <property type="evidence" value="ECO:0007669"/>
    <property type="project" value="UniProtKB-UniRule"/>
</dbReference>
<comment type="pathway">
    <text evidence="1 9">Amino-acid biosynthesis; L-valine biosynthesis; L-valine from pyruvate: step 2/4.</text>
</comment>
<feature type="binding site" evidence="9">
    <location>
        <position position="135"/>
    </location>
    <ligand>
        <name>NADP(+)</name>
        <dbReference type="ChEBI" id="CHEBI:58349"/>
    </ligand>
</feature>
<feature type="binding site" evidence="9">
    <location>
        <position position="49"/>
    </location>
    <ligand>
        <name>NADP(+)</name>
        <dbReference type="ChEBI" id="CHEBI:58349"/>
    </ligand>
</feature>
<keyword evidence="8 9" id="KW-0100">Branched-chain amino acid biosynthesis</keyword>
<evidence type="ECO:0000313" key="13">
    <source>
        <dbReference type="EMBL" id="BEQ17104.1"/>
    </source>
</evidence>
<feature type="domain" description="KARI C-terminal knotted" evidence="12">
    <location>
        <begin position="184"/>
        <end position="329"/>
    </location>
</feature>
<evidence type="ECO:0000256" key="2">
    <source>
        <dbReference type="ARBA" id="ARBA00004885"/>
    </source>
</evidence>
<dbReference type="FunFam" id="3.40.50.720:FF:000023">
    <property type="entry name" value="Ketol-acid reductoisomerase (NADP(+))"/>
    <property type="match status" value="1"/>
</dbReference>
<comment type="function">
    <text evidence="9">Involved in the biosynthesis of branched-chain amino acids (BCAA). Catalyzes an alkyl-migration followed by a ketol-acid reduction of (S)-2-acetolactate (S2AL) to yield (R)-2,3-dihydroxy-isovalerate. In the isomerase reaction, S2AL is rearranged via a Mg-dependent methyl migration to produce 3-hydroxy-3-methyl-2-ketobutyrate (HMKB). In the reductase reaction, this 2-ketoacid undergoes a metal-dependent reduction by NADPH to yield (R)-2,3-dihydroxy-isovalerate.</text>
</comment>
<dbReference type="EMBL" id="AP028679">
    <property type="protein sequence ID" value="BEQ17104.1"/>
    <property type="molecule type" value="Genomic_DNA"/>
</dbReference>
<dbReference type="GO" id="GO:0009099">
    <property type="term" value="P:L-valine biosynthetic process"/>
    <property type="evidence" value="ECO:0007669"/>
    <property type="project" value="UniProtKB-UniRule"/>
</dbReference>
<feature type="active site" evidence="9">
    <location>
        <position position="109"/>
    </location>
</feature>
<name>A0AAU9ERM4_9BACT</name>
<organism evidence="13 14">
    <name type="scientific">Desulfoferula mesophila</name>
    <dbReference type="NCBI Taxonomy" id="3058419"/>
    <lineage>
        <taxon>Bacteria</taxon>
        <taxon>Pseudomonadati</taxon>
        <taxon>Thermodesulfobacteriota</taxon>
        <taxon>Desulfarculia</taxon>
        <taxon>Desulfarculales</taxon>
        <taxon>Desulfarculaceae</taxon>
        <taxon>Desulfoferula</taxon>
    </lineage>
</organism>
<dbReference type="PROSITE" id="PS51851">
    <property type="entry name" value="KARI_C"/>
    <property type="match status" value="1"/>
</dbReference>
<keyword evidence="14" id="KW-1185">Reference proteome</keyword>
<keyword evidence="7 9" id="KW-0560">Oxidoreductase</keyword>
<dbReference type="RefSeq" id="WP_338603891.1">
    <property type="nucleotide sequence ID" value="NZ_AP028679.1"/>
</dbReference>
<dbReference type="Gene3D" id="6.10.240.10">
    <property type="match status" value="1"/>
</dbReference>
<keyword evidence="5 9" id="KW-0479">Metal-binding</keyword>
<dbReference type="GO" id="GO:0005829">
    <property type="term" value="C:cytosol"/>
    <property type="evidence" value="ECO:0007669"/>
    <property type="project" value="TreeGrafter"/>
</dbReference>
<dbReference type="PROSITE" id="PS51850">
    <property type="entry name" value="KARI_N"/>
    <property type="match status" value="1"/>
</dbReference>
<comment type="pathway">
    <text evidence="2 9">Amino-acid biosynthesis; L-isoleucine biosynthesis; L-isoleucine from 2-oxobutanoate: step 2/4.</text>
</comment>
<dbReference type="GO" id="GO:0009097">
    <property type="term" value="P:isoleucine biosynthetic process"/>
    <property type="evidence" value="ECO:0007669"/>
    <property type="project" value="UniProtKB-UniRule"/>
</dbReference>
<evidence type="ECO:0000256" key="6">
    <source>
        <dbReference type="ARBA" id="ARBA00022842"/>
    </source>
</evidence>
<comment type="catalytic activity">
    <reaction evidence="9">
        <text>(2R,3R)-2,3-dihydroxy-3-methylpentanoate + NADP(+) = (S)-2-ethyl-2-hydroxy-3-oxobutanoate + NADPH + H(+)</text>
        <dbReference type="Rhea" id="RHEA:13493"/>
        <dbReference type="ChEBI" id="CHEBI:15378"/>
        <dbReference type="ChEBI" id="CHEBI:49256"/>
        <dbReference type="ChEBI" id="CHEBI:49258"/>
        <dbReference type="ChEBI" id="CHEBI:57783"/>
        <dbReference type="ChEBI" id="CHEBI:58349"/>
        <dbReference type="EC" id="1.1.1.86"/>
    </reaction>
</comment>
<evidence type="ECO:0000313" key="14">
    <source>
        <dbReference type="Proteomes" id="UP001366166"/>
    </source>
</evidence>
<evidence type="ECO:0000256" key="10">
    <source>
        <dbReference type="PROSITE-ProRule" id="PRU01198"/>
    </source>
</evidence>
<sequence>MSVNIYYENDTNPKLLADKRICVLGYGSQGNAHSRNLADSGLNVVVGLREGSKTFDKVKSQGLEPVEITAAIKSADIICFLLPDTAQPAVYKQYVEPNIKPGAAMLFAHGFNLHYGQIIPKPENDVIMVAPKGPGKLVRDLYEQGQGVPCLCAVAQDASGQAKDLALAYAWGIGGARAGVIETTFEEETETDLFGEQAVLCGGLSALMKAGFETLVEAGYAPEMAYFECIHETKLIIDLIYQGGLKKMRHFISETAKYGDITRGPRVVPPEAKQEMRRILDEIQDGRFAREWVLENQANLPVYHALLRKDEKHQMEQVGAQLRGMMKWLGE</sequence>
<dbReference type="NCBIfam" id="NF004017">
    <property type="entry name" value="PRK05479.1"/>
    <property type="match status" value="1"/>
</dbReference>
<protein>
    <recommendedName>
        <fullName evidence="9">Ketol-acid reductoisomerase (NADP(+))</fullName>
        <shortName evidence="9">KARI</shortName>
        <ecNumber evidence="9">1.1.1.86</ecNumber>
    </recommendedName>
    <alternativeName>
        <fullName evidence="9">Acetohydroxy-acid isomeroreductase</fullName>
        <shortName evidence="9">AHIR</shortName>
    </alternativeName>
    <alternativeName>
        <fullName evidence="9">Alpha-keto-beta-hydroxylacyl reductoisomerase</fullName>
    </alternativeName>
</protein>
<evidence type="ECO:0000256" key="7">
    <source>
        <dbReference type="ARBA" id="ARBA00023002"/>
    </source>
</evidence>
<feature type="domain" description="KARI N-terminal Rossmann" evidence="11">
    <location>
        <begin position="3"/>
        <end position="183"/>
    </location>
</feature>
<evidence type="ECO:0000256" key="4">
    <source>
        <dbReference type="ARBA" id="ARBA00022605"/>
    </source>
</evidence>
<dbReference type="KEGG" id="dmp:FAK_41700"/>
<dbReference type="PANTHER" id="PTHR21371">
    <property type="entry name" value="KETOL-ACID REDUCTOISOMERASE, MITOCHONDRIAL"/>
    <property type="match status" value="1"/>
</dbReference>
<feature type="binding site" evidence="9">
    <location>
        <position position="54"/>
    </location>
    <ligand>
        <name>NADP(+)</name>
        <dbReference type="ChEBI" id="CHEBI:58349"/>
    </ligand>
</feature>
<feature type="binding site" evidence="9">
    <location>
        <begin position="26"/>
        <end position="29"/>
    </location>
    <ligand>
        <name>NADP(+)</name>
        <dbReference type="ChEBI" id="CHEBI:58349"/>
    </ligand>
</feature>
<keyword evidence="4 9" id="KW-0028">Amino-acid biosynthesis</keyword>
<gene>
    <name evidence="9 13" type="primary">ilvC</name>
    <name evidence="13" type="ORF">FAK_41700</name>
</gene>
<feature type="binding site" evidence="9 10">
    <location>
        <position position="253"/>
    </location>
    <ligand>
        <name>substrate</name>
    </ligand>
</feature>
<evidence type="ECO:0000259" key="12">
    <source>
        <dbReference type="PROSITE" id="PS51851"/>
    </source>
</evidence>
<comment type="catalytic activity">
    <reaction evidence="9">
        <text>(2R)-2,3-dihydroxy-3-methylbutanoate + NADP(+) = (2S)-2-acetolactate + NADPH + H(+)</text>
        <dbReference type="Rhea" id="RHEA:22068"/>
        <dbReference type="ChEBI" id="CHEBI:15378"/>
        <dbReference type="ChEBI" id="CHEBI:49072"/>
        <dbReference type="ChEBI" id="CHEBI:57783"/>
        <dbReference type="ChEBI" id="CHEBI:58349"/>
        <dbReference type="ChEBI" id="CHEBI:58476"/>
        <dbReference type="EC" id="1.1.1.86"/>
    </reaction>
</comment>
<keyword evidence="6 9" id="KW-0460">Magnesium</keyword>
<feature type="binding site" evidence="9 10">
    <location>
        <position position="232"/>
    </location>
    <ligand>
        <name>Mg(2+)</name>
        <dbReference type="ChEBI" id="CHEBI:18420"/>
        <label>2</label>
    </ligand>
</feature>
<comment type="caution">
    <text evidence="9">Lacks conserved residue(s) required for the propagation of feature annotation.</text>
</comment>
<feature type="binding site" evidence="9 10">
    <location>
        <position position="192"/>
    </location>
    <ligand>
        <name>Mg(2+)</name>
        <dbReference type="ChEBI" id="CHEBI:18420"/>
        <label>2</label>
    </ligand>
</feature>
<dbReference type="PIRSF" id="PIRSF000116">
    <property type="entry name" value="IlvC_gammaproteo"/>
    <property type="match status" value="1"/>
</dbReference>
<evidence type="ECO:0000256" key="3">
    <source>
        <dbReference type="ARBA" id="ARBA00010318"/>
    </source>
</evidence>
<dbReference type="InterPro" id="IPR013116">
    <property type="entry name" value="KARI_N"/>
</dbReference>
<keyword evidence="9" id="KW-0521">NADP</keyword>
<feature type="binding site" evidence="9 10">
    <location>
        <position position="192"/>
    </location>
    <ligand>
        <name>Mg(2+)</name>
        <dbReference type="ChEBI" id="CHEBI:18420"/>
        <label>1</label>
    </ligand>
</feature>
<dbReference type="NCBIfam" id="NF009940">
    <property type="entry name" value="PRK13403.1"/>
    <property type="match status" value="1"/>
</dbReference>
<dbReference type="EC" id="1.1.1.86" evidence="9"/>
<feature type="binding site" evidence="9 10">
    <location>
        <position position="196"/>
    </location>
    <ligand>
        <name>Mg(2+)</name>
        <dbReference type="ChEBI" id="CHEBI:18420"/>
        <label>1</label>
    </ligand>
</feature>
<dbReference type="SUPFAM" id="SSF48179">
    <property type="entry name" value="6-phosphogluconate dehydrogenase C-terminal domain-like"/>
    <property type="match status" value="1"/>
</dbReference>
<dbReference type="AlphaFoldDB" id="A0AAU9ERM4"/>
<dbReference type="InterPro" id="IPR013023">
    <property type="entry name" value="KARI"/>
</dbReference>
<evidence type="ECO:0000256" key="8">
    <source>
        <dbReference type="ARBA" id="ARBA00023304"/>
    </source>
</evidence>
<comment type="similarity">
    <text evidence="3 9 10">Belongs to the ketol-acid reductoisomerase family.</text>
</comment>
<dbReference type="Pfam" id="PF07991">
    <property type="entry name" value="KARI_N"/>
    <property type="match status" value="1"/>
</dbReference>
<proteinExistence type="inferred from homology"/>
<evidence type="ECO:0000256" key="1">
    <source>
        <dbReference type="ARBA" id="ARBA00004864"/>
    </source>
</evidence>
<evidence type="ECO:0000259" key="11">
    <source>
        <dbReference type="PROSITE" id="PS51850"/>
    </source>
</evidence>
<dbReference type="NCBIfam" id="TIGR00465">
    <property type="entry name" value="ilvC"/>
    <property type="match status" value="1"/>
</dbReference>
<dbReference type="PANTHER" id="PTHR21371:SF1">
    <property type="entry name" value="KETOL-ACID REDUCTOISOMERASE, MITOCHONDRIAL"/>
    <property type="match status" value="1"/>
</dbReference>
<evidence type="ECO:0000256" key="5">
    <source>
        <dbReference type="ARBA" id="ARBA00022723"/>
    </source>
</evidence>
<dbReference type="GO" id="GO:0004455">
    <property type="term" value="F:ketol-acid reductoisomerase activity"/>
    <property type="evidence" value="ECO:0007669"/>
    <property type="project" value="UniProtKB-UniRule"/>
</dbReference>
<dbReference type="Pfam" id="PF01450">
    <property type="entry name" value="KARI_C"/>
    <property type="match status" value="1"/>
</dbReference>
<comment type="cofactor">
    <cofactor evidence="9">
        <name>Mg(2+)</name>
        <dbReference type="ChEBI" id="CHEBI:18420"/>
    </cofactor>
    <text evidence="9">Binds 2 magnesium ions per subunit.</text>
</comment>
<dbReference type="HAMAP" id="MF_00435">
    <property type="entry name" value="IlvC"/>
    <property type="match status" value="1"/>
</dbReference>
<dbReference type="InterPro" id="IPR000506">
    <property type="entry name" value="KARI_C"/>
</dbReference>
<feature type="binding site" evidence="9 10">
    <location>
        <position position="228"/>
    </location>
    <ligand>
        <name>Mg(2+)</name>
        <dbReference type="ChEBI" id="CHEBI:18420"/>
        <label>2</label>
    </ligand>
</feature>
<dbReference type="Proteomes" id="UP001366166">
    <property type="component" value="Chromosome"/>
</dbReference>
<evidence type="ECO:0000256" key="9">
    <source>
        <dbReference type="HAMAP-Rule" id="MF_00435"/>
    </source>
</evidence>
<reference evidence="14" key="1">
    <citation type="journal article" date="2023" name="Arch. Microbiol.">
        <title>Desulfoferula mesophilus gen. nov. sp. nov., a mesophilic sulfate-reducing bacterium isolated from a brackish lake sediment.</title>
        <authorList>
            <person name="Watanabe T."/>
            <person name="Yabe T."/>
            <person name="Tsuji J.M."/>
            <person name="Fukui M."/>
        </authorList>
    </citation>
    <scope>NUCLEOTIDE SEQUENCE [LARGE SCALE GENOMIC DNA]</scope>
    <source>
        <strain evidence="14">12FAK</strain>
    </source>
</reference>
<dbReference type="InterPro" id="IPR036291">
    <property type="entry name" value="NAD(P)-bd_dom_sf"/>
</dbReference>
<dbReference type="Gene3D" id="3.40.50.720">
    <property type="entry name" value="NAD(P)-binding Rossmann-like Domain"/>
    <property type="match status" value="1"/>
</dbReference>
<dbReference type="InterPro" id="IPR014359">
    <property type="entry name" value="KARI_prok"/>
</dbReference>
<dbReference type="GO" id="GO:0050661">
    <property type="term" value="F:NADP binding"/>
    <property type="evidence" value="ECO:0007669"/>
    <property type="project" value="InterPro"/>
</dbReference>